<keyword evidence="15" id="KW-1185">Reference proteome</keyword>
<reference evidence="14 15" key="1">
    <citation type="submission" date="2018-06" db="EMBL/GenBank/DDBJ databases">
        <authorList>
            <consortium name="Pathogen Informatics"/>
            <person name="Doyle S."/>
        </authorList>
    </citation>
    <scope>NUCLEOTIDE SEQUENCE [LARGE SCALE GENOMIC DNA]</scope>
    <source>
        <strain evidence="14 15">NCTC13316</strain>
    </source>
</reference>
<dbReference type="PROSITE" id="PS51656">
    <property type="entry name" value="4FE4S"/>
    <property type="match status" value="1"/>
</dbReference>
<dbReference type="InterPro" id="IPR010207">
    <property type="entry name" value="Elect_transpt_cplx_RnfB/RsxB"/>
</dbReference>
<dbReference type="EMBL" id="UGOD01000001">
    <property type="protein sequence ID" value="STX52898.1"/>
    <property type="molecule type" value="Genomic_DNA"/>
</dbReference>
<keyword evidence="4" id="KW-0997">Cell inner membrane</keyword>
<dbReference type="Proteomes" id="UP000254794">
    <property type="component" value="Unassembled WGS sequence"/>
</dbReference>
<dbReference type="InterPro" id="IPR007202">
    <property type="entry name" value="4Fe-4S_dom"/>
</dbReference>
<dbReference type="Gene3D" id="1.10.15.40">
    <property type="entry name" value="Electron transport complex subunit B, putative Fe-S cluster"/>
    <property type="match status" value="1"/>
</dbReference>
<dbReference type="PROSITE" id="PS51379">
    <property type="entry name" value="4FE4S_FER_2"/>
    <property type="match status" value="2"/>
</dbReference>
<keyword evidence="1" id="KW-0813">Transport</keyword>
<evidence type="ECO:0000256" key="8">
    <source>
        <dbReference type="ARBA" id="ARBA00022982"/>
    </source>
</evidence>
<dbReference type="NCBIfam" id="TIGR01944">
    <property type="entry name" value="rnfB"/>
    <property type="match status" value="1"/>
</dbReference>
<dbReference type="GO" id="GO:0009055">
    <property type="term" value="F:electron transfer activity"/>
    <property type="evidence" value="ECO:0007669"/>
    <property type="project" value="InterPro"/>
</dbReference>
<evidence type="ECO:0000313" key="15">
    <source>
        <dbReference type="Proteomes" id="UP000254794"/>
    </source>
</evidence>
<organism evidence="14 15">
    <name type="scientific">Legionella busanensis</name>
    <dbReference type="NCBI Taxonomy" id="190655"/>
    <lineage>
        <taxon>Bacteria</taxon>
        <taxon>Pseudomonadati</taxon>
        <taxon>Pseudomonadota</taxon>
        <taxon>Gammaproteobacteria</taxon>
        <taxon>Legionellales</taxon>
        <taxon>Legionellaceae</taxon>
        <taxon>Legionella</taxon>
    </lineage>
</organism>
<evidence type="ECO:0000256" key="9">
    <source>
        <dbReference type="ARBA" id="ARBA00023004"/>
    </source>
</evidence>
<dbReference type="OrthoDB" id="9789936at2"/>
<evidence type="ECO:0000256" key="6">
    <source>
        <dbReference type="ARBA" id="ARBA00022737"/>
    </source>
</evidence>
<dbReference type="InterPro" id="IPR017900">
    <property type="entry name" value="4Fe4S_Fe_S_CS"/>
</dbReference>
<gene>
    <name evidence="14" type="primary">rnfB</name>
    <name evidence="14" type="ORF">NCTC13316_03024</name>
</gene>
<feature type="domain" description="4Fe-4S ferredoxin-type" evidence="12">
    <location>
        <begin position="107"/>
        <end position="135"/>
    </location>
</feature>
<evidence type="ECO:0000256" key="5">
    <source>
        <dbReference type="ARBA" id="ARBA00022723"/>
    </source>
</evidence>
<keyword evidence="11" id="KW-0472">Membrane</keyword>
<dbReference type="PANTHER" id="PTHR42859">
    <property type="entry name" value="OXIDOREDUCTASE"/>
    <property type="match status" value="1"/>
</dbReference>
<keyword evidence="2" id="KW-1003">Cell membrane</keyword>
<dbReference type="Pfam" id="PF04060">
    <property type="entry name" value="FeS"/>
    <property type="match status" value="1"/>
</dbReference>
<dbReference type="InterPro" id="IPR017896">
    <property type="entry name" value="4Fe4S_Fe-S-bd"/>
</dbReference>
<evidence type="ECO:0000256" key="4">
    <source>
        <dbReference type="ARBA" id="ARBA00022519"/>
    </source>
</evidence>
<keyword evidence="9" id="KW-0408">Iron</keyword>
<dbReference type="PANTHER" id="PTHR42859:SF3">
    <property type="entry name" value="ION-TRANSLOCATING OXIDOREDUCTASE COMPLEX SUBUNIT B"/>
    <property type="match status" value="1"/>
</dbReference>
<feature type="domain" description="4Fe-4S" evidence="13">
    <location>
        <begin position="1"/>
        <end position="59"/>
    </location>
</feature>
<name>A0A378JQD5_9GAMM</name>
<evidence type="ECO:0000259" key="13">
    <source>
        <dbReference type="PROSITE" id="PS51656"/>
    </source>
</evidence>
<evidence type="ECO:0000256" key="1">
    <source>
        <dbReference type="ARBA" id="ARBA00022448"/>
    </source>
</evidence>
<dbReference type="Pfam" id="PF14697">
    <property type="entry name" value="Fer4_21"/>
    <property type="match status" value="1"/>
</dbReference>
<dbReference type="GO" id="GO:0051539">
    <property type="term" value="F:4 iron, 4 sulfur cluster binding"/>
    <property type="evidence" value="ECO:0007669"/>
    <property type="project" value="UniProtKB-KW"/>
</dbReference>
<keyword evidence="8" id="KW-0249">Electron transport</keyword>
<keyword evidence="7" id="KW-1278">Translocase</keyword>
<dbReference type="GO" id="GO:0046872">
    <property type="term" value="F:metal ion binding"/>
    <property type="evidence" value="ECO:0007669"/>
    <property type="project" value="UniProtKB-KW"/>
</dbReference>
<dbReference type="InterPro" id="IPR050294">
    <property type="entry name" value="RnfB_subfamily"/>
</dbReference>
<proteinExistence type="predicted"/>
<dbReference type="Gene3D" id="3.30.70.20">
    <property type="match status" value="2"/>
</dbReference>
<evidence type="ECO:0000256" key="11">
    <source>
        <dbReference type="ARBA" id="ARBA00023136"/>
    </source>
</evidence>
<keyword evidence="5" id="KW-0479">Metal-binding</keyword>
<evidence type="ECO:0000256" key="2">
    <source>
        <dbReference type="ARBA" id="ARBA00022475"/>
    </source>
</evidence>
<evidence type="ECO:0000256" key="10">
    <source>
        <dbReference type="ARBA" id="ARBA00023014"/>
    </source>
</evidence>
<keyword evidence="3" id="KW-0004">4Fe-4S</keyword>
<dbReference type="RefSeq" id="WP_115332421.1">
    <property type="nucleotide sequence ID" value="NZ_CAAAHP010000003.1"/>
</dbReference>
<evidence type="ECO:0000256" key="7">
    <source>
        <dbReference type="ARBA" id="ARBA00022967"/>
    </source>
</evidence>
<evidence type="ECO:0000313" key="14">
    <source>
        <dbReference type="EMBL" id="STX52898.1"/>
    </source>
</evidence>
<evidence type="ECO:0000256" key="3">
    <source>
        <dbReference type="ARBA" id="ARBA00022485"/>
    </source>
</evidence>
<evidence type="ECO:0000259" key="12">
    <source>
        <dbReference type="PROSITE" id="PS51379"/>
    </source>
</evidence>
<feature type="domain" description="4Fe-4S ferredoxin-type" evidence="12">
    <location>
        <begin position="76"/>
        <end position="105"/>
    </location>
</feature>
<dbReference type="SUPFAM" id="SSF54862">
    <property type="entry name" value="4Fe-4S ferredoxins"/>
    <property type="match status" value="1"/>
</dbReference>
<sequence>MNITVKDIDAVLPQTQCGECGFSGCMPYAEALLQGNTPIDRCPPGGIETVQALAKLLKVEAAPYLLTAQENKRKPSVAKINEQDCIGCTKCIQACPVDAIVGSSKLMHVIIKTECTGCGLCVDPCPVDCIEMQSLDEPTYDHDIARQRFQAKQIRKLREQHEQQQLYRSKKQLAQRTHLMQEIEAKQNYILQALNRVNSKKNHG</sequence>
<accession>A0A378JQD5</accession>
<dbReference type="AlphaFoldDB" id="A0A378JQD5"/>
<protein>
    <submittedName>
        <fullName evidence="14">Iron-sulfur cluster binding protein</fullName>
    </submittedName>
</protein>
<dbReference type="PROSITE" id="PS00198">
    <property type="entry name" value="4FE4S_FER_1"/>
    <property type="match status" value="1"/>
</dbReference>
<keyword evidence="6" id="KW-0677">Repeat</keyword>
<keyword evidence="10" id="KW-0411">Iron-sulfur</keyword>